<name>A0A1S4AN64_TOBAC</name>
<accession>A0A1S4AN64</accession>
<sequence>MDHNSFNSPLDPTVKLKAEEGERLADPTYYKKLIEKFNFLTNTRLDIAYSVKHLSQFMDDPREPHLKAAFHLLRYLKGDPNLGIFLSKDQDYTIRAYCDSDWAACPDSRKFMSDCLVLMGSSPVSWKSKNQDTNSLSSAEAKYIALRKVVRELVWLSRLFEELTTPFPKPIAVFCDS</sequence>
<dbReference type="CDD" id="cd09272">
    <property type="entry name" value="RNase_HI_RT_Ty1"/>
    <property type="match status" value="1"/>
</dbReference>
<reference evidence="1" key="1">
    <citation type="submission" date="2025-08" db="UniProtKB">
        <authorList>
            <consortium name="RefSeq"/>
        </authorList>
    </citation>
    <scope>IDENTIFICATION</scope>
</reference>
<protein>
    <submittedName>
        <fullName evidence="1">Uncharacterized mitochondrial protein AtMg00810-like</fullName>
    </submittedName>
</protein>
<dbReference type="PaxDb" id="4097-A0A1S4AN64"/>
<dbReference type="STRING" id="4097.A0A1S4AN64"/>
<dbReference type="RefSeq" id="XP_016478101.1">
    <property type="nucleotide sequence ID" value="XM_016622615.1"/>
</dbReference>
<proteinExistence type="predicted"/>
<dbReference type="OrthoDB" id="443140at2759"/>
<gene>
    <name evidence="1" type="primary">LOC107799490</name>
</gene>
<organism evidence="1">
    <name type="scientific">Nicotiana tabacum</name>
    <name type="common">Common tobacco</name>
    <dbReference type="NCBI Taxonomy" id="4097"/>
    <lineage>
        <taxon>Eukaryota</taxon>
        <taxon>Viridiplantae</taxon>
        <taxon>Streptophyta</taxon>
        <taxon>Embryophyta</taxon>
        <taxon>Tracheophyta</taxon>
        <taxon>Spermatophyta</taxon>
        <taxon>Magnoliopsida</taxon>
        <taxon>eudicotyledons</taxon>
        <taxon>Gunneridae</taxon>
        <taxon>Pentapetalae</taxon>
        <taxon>asterids</taxon>
        <taxon>lamiids</taxon>
        <taxon>Solanales</taxon>
        <taxon>Solanaceae</taxon>
        <taxon>Nicotianoideae</taxon>
        <taxon>Nicotianeae</taxon>
        <taxon>Nicotiana</taxon>
    </lineage>
</organism>
<dbReference type="KEGG" id="nta:107799490"/>
<dbReference type="PANTHER" id="PTHR11439">
    <property type="entry name" value="GAG-POL-RELATED RETROTRANSPOSON"/>
    <property type="match status" value="1"/>
</dbReference>
<dbReference type="PANTHER" id="PTHR11439:SF449">
    <property type="entry name" value="REVERSE TRANSCRIPTASE TY1_COPIA-TYPE DOMAIN-CONTAINING PROTEIN"/>
    <property type="match status" value="1"/>
</dbReference>
<evidence type="ECO:0000313" key="1">
    <source>
        <dbReference type="RefSeq" id="XP_016478101.1"/>
    </source>
</evidence>
<dbReference type="AlphaFoldDB" id="A0A1S4AN64"/>